<dbReference type="Gene3D" id="3.40.50.1970">
    <property type="match status" value="1"/>
</dbReference>
<gene>
    <name evidence="6" type="ORF">Prum_002740</name>
</gene>
<comment type="similarity">
    <text evidence="1">Belongs to the iron-containing alcohol dehydrogenase family.</text>
</comment>
<dbReference type="GO" id="GO:0018506">
    <property type="term" value="F:maleylacetate reductase activity"/>
    <property type="evidence" value="ECO:0007669"/>
    <property type="project" value="InterPro"/>
</dbReference>
<evidence type="ECO:0000256" key="1">
    <source>
        <dbReference type="ARBA" id="ARBA00007358"/>
    </source>
</evidence>
<accession>A0A6V8KN84</accession>
<evidence type="ECO:0000259" key="5">
    <source>
        <dbReference type="Pfam" id="PF25137"/>
    </source>
</evidence>
<sequence length="353" mass="36395">MLDFTYEPAPVRVVFAAGAVAALPDECDRLGLRRPVVVCTPGQAGTVRELTAGYADRVAGYLPRAVMHVPVAVADDARAAVRDLDADGLVAFGGGSAVGLAKAVALTEGLPILAVPTTYAGSEMTPVWGLTEAGVKRTGRDPRVRPRTVIYDPDLTRALPAGVAGPSGMNALAHAVEALYAPDRSPPIELLAREGIRALGTALPALVAAPDDEHRAQALYGAWLCGTCLGGTAMSLHHKLCHVLGGTFDLPHAGAHAVILPHALAYNAAHAPDADAAVARALGEPGGAGAAALHRLAAAAGAPRSLAALGMREQDLDRAADLATRDPYANPRPVTRAGVRTLLQHAYDGERRL</sequence>
<dbReference type="GO" id="GO:0004022">
    <property type="term" value="F:alcohol dehydrogenase (NAD+) activity"/>
    <property type="evidence" value="ECO:0007669"/>
    <property type="project" value="TreeGrafter"/>
</dbReference>
<dbReference type="Pfam" id="PF25137">
    <property type="entry name" value="ADH_Fe_C"/>
    <property type="match status" value="1"/>
</dbReference>
<evidence type="ECO:0000313" key="6">
    <source>
        <dbReference type="EMBL" id="GFJ86632.1"/>
    </source>
</evidence>
<dbReference type="InterPro" id="IPR034786">
    <property type="entry name" value="MAR"/>
</dbReference>
<dbReference type="PANTHER" id="PTHR11496:SF102">
    <property type="entry name" value="ALCOHOL DEHYDROGENASE 4"/>
    <property type="match status" value="1"/>
</dbReference>
<reference evidence="6 7" key="2">
    <citation type="submission" date="2020-03" db="EMBL/GenBank/DDBJ databases">
        <authorList>
            <person name="Ichikawa N."/>
            <person name="Kimura A."/>
            <person name="Kitahashi Y."/>
            <person name="Uohara A."/>
        </authorList>
    </citation>
    <scope>NUCLEOTIDE SEQUENCE [LARGE SCALE GENOMIC DNA]</scope>
    <source>
        <strain evidence="6 7">NBRC 108638</strain>
    </source>
</reference>
<dbReference type="InterPro" id="IPR039697">
    <property type="entry name" value="Alcohol_dehydrogenase_Fe"/>
</dbReference>
<proteinExistence type="inferred from homology"/>
<dbReference type="InterPro" id="IPR056798">
    <property type="entry name" value="ADH_Fe_C"/>
</dbReference>
<name>A0A6V8KN84_9ACTN</name>
<dbReference type="EMBL" id="BLPG01000001">
    <property type="protein sequence ID" value="GFJ86632.1"/>
    <property type="molecule type" value="Genomic_DNA"/>
</dbReference>
<comment type="caution">
    <text evidence="6">The sequence shown here is derived from an EMBL/GenBank/DDBJ whole genome shotgun (WGS) entry which is preliminary data.</text>
</comment>
<protein>
    <submittedName>
        <fullName evidence="6">Maleylacetate reductase</fullName>
    </submittedName>
</protein>
<dbReference type="AlphaFoldDB" id="A0A6V8KN84"/>
<reference evidence="6 7" key="1">
    <citation type="submission" date="2020-03" db="EMBL/GenBank/DDBJ databases">
        <title>Whole genome shotgun sequence of Phytohabitans rumicis NBRC 108638.</title>
        <authorList>
            <person name="Komaki H."/>
            <person name="Tamura T."/>
        </authorList>
    </citation>
    <scope>NUCLEOTIDE SEQUENCE [LARGE SCALE GENOMIC DNA]</scope>
    <source>
        <strain evidence="6 7">NBRC 108638</strain>
    </source>
</reference>
<dbReference type="CDD" id="cd08177">
    <property type="entry name" value="MAR"/>
    <property type="match status" value="1"/>
</dbReference>
<evidence type="ECO:0000256" key="2">
    <source>
        <dbReference type="ARBA" id="ARBA00023002"/>
    </source>
</evidence>
<organism evidence="6 7">
    <name type="scientific">Phytohabitans rumicis</name>
    <dbReference type="NCBI Taxonomy" id="1076125"/>
    <lineage>
        <taxon>Bacteria</taxon>
        <taxon>Bacillati</taxon>
        <taxon>Actinomycetota</taxon>
        <taxon>Actinomycetes</taxon>
        <taxon>Micromonosporales</taxon>
        <taxon>Micromonosporaceae</taxon>
    </lineage>
</organism>
<dbReference type="Pfam" id="PF00465">
    <property type="entry name" value="Fe-ADH"/>
    <property type="match status" value="1"/>
</dbReference>
<feature type="domain" description="Fe-containing alcohol dehydrogenase-like C-terminal" evidence="5">
    <location>
        <begin position="167"/>
        <end position="347"/>
    </location>
</feature>
<keyword evidence="7" id="KW-1185">Reference proteome</keyword>
<dbReference type="Proteomes" id="UP000482960">
    <property type="component" value="Unassembled WGS sequence"/>
</dbReference>
<dbReference type="GO" id="GO:0046872">
    <property type="term" value="F:metal ion binding"/>
    <property type="evidence" value="ECO:0007669"/>
    <property type="project" value="InterPro"/>
</dbReference>
<dbReference type="InterPro" id="IPR001670">
    <property type="entry name" value="ADH_Fe/GldA"/>
</dbReference>
<evidence type="ECO:0000313" key="7">
    <source>
        <dbReference type="Proteomes" id="UP000482960"/>
    </source>
</evidence>
<keyword evidence="2" id="KW-0560">Oxidoreductase</keyword>
<evidence type="ECO:0000256" key="3">
    <source>
        <dbReference type="ARBA" id="ARBA00023027"/>
    </source>
</evidence>
<dbReference type="PANTHER" id="PTHR11496">
    <property type="entry name" value="ALCOHOL DEHYDROGENASE"/>
    <property type="match status" value="1"/>
</dbReference>
<evidence type="ECO:0000259" key="4">
    <source>
        <dbReference type="Pfam" id="PF00465"/>
    </source>
</evidence>
<dbReference type="SUPFAM" id="SSF56796">
    <property type="entry name" value="Dehydroquinate synthase-like"/>
    <property type="match status" value="1"/>
</dbReference>
<feature type="domain" description="Alcohol dehydrogenase iron-type/glycerol dehydrogenase GldA" evidence="4">
    <location>
        <begin position="10"/>
        <end position="153"/>
    </location>
</feature>
<dbReference type="FunFam" id="3.40.50.1970:FF:000015">
    <property type="entry name" value="Maleylacetate reductase 1"/>
    <property type="match status" value="1"/>
</dbReference>
<keyword evidence="3" id="KW-0520">NAD</keyword>
<dbReference type="Gene3D" id="1.20.1090.10">
    <property type="entry name" value="Dehydroquinate synthase-like - alpha domain"/>
    <property type="match status" value="1"/>
</dbReference>